<evidence type="ECO:0000313" key="2">
    <source>
        <dbReference type="Proteomes" id="UP000032545"/>
    </source>
</evidence>
<dbReference type="AlphaFoldDB" id="A0A0D8BC19"/>
<dbReference type="Proteomes" id="UP000032545">
    <property type="component" value="Unassembled WGS sequence"/>
</dbReference>
<evidence type="ECO:0000313" key="1">
    <source>
        <dbReference type="EMBL" id="KJE21504.1"/>
    </source>
</evidence>
<gene>
    <name evidence="1" type="ORF">FF36_04192</name>
</gene>
<dbReference type="PATRIC" id="fig|1502723.3.peg.3906"/>
<reference evidence="2" key="1">
    <citation type="submission" date="2015-02" db="EMBL/GenBank/DDBJ databases">
        <title>Draft Genome of Frankia sp. CpI1-S.</title>
        <authorList>
            <person name="Oshone R.T."/>
            <person name="Ngom M."/>
            <person name="Ghodhbane-Gtari F."/>
            <person name="Gtari M."/>
            <person name="Morris K."/>
            <person name="Thomas K."/>
            <person name="Sen A."/>
            <person name="Tisa L.S."/>
        </authorList>
    </citation>
    <scope>NUCLEOTIDE SEQUENCE [LARGE SCALE GENOMIC DNA]</scope>
    <source>
        <strain evidence="2">CpI1-S</strain>
    </source>
</reference>
<sequence length="102" mass="10962">MGTDATSAEVRAVEPSGTRGMANAVAFGVVRFEHGGSGLVRDTVLTFPSAADADRFASDRGWSDYQVCPLRFLTESPPDSSAGWMVPGGPLEHLVARRRRIR</sequence>
<comment type="caution">
    <text evidence="1">The sequence shown here is derived from an EMBL/GenBank/DDBJ whole genome shotgun (WGS) entry which is preliminary data.</text>
</comment>
<proteinExistence type="predicted"/>
<dbReference type="RefSeq" id="WP_242419288.1">
    <property type="nucleotide sequence ID" value="NZ_JYFN01000036.1"/>
</dbReference>
<dbReference type="EMBL" id="JYFN01000036">
    <property type="protein sequence ID" value="KJE21504.1"/>
    <property type="molecule type" value="Genomic_DNA"/>
</dbReference>
<name>A0A0D8BC19_9ACTN</name>
<organism evidence="1 2">
    <name type="scientific">Frankia torreyi</name>
    <dbReference type="NCBI Taxonomy" id="1856"/>
    <lineage>
        <taxon>Bacteria</taxon>
        <taxon>Bacillati</taxon>
        <taxon>Actinomycetota</taxon>
        <taxon>Actinomycetes</taxon>
        <taxon>Frankiales</taxon>
        <taxon>Frankiaceae</taxon>
        <taxon>Frankia</taxon>
    </lineage>
</organism>
<protein>
    <submittedName>
        <fullName evidence="1">Uncharacterized protein</fullName>
    </submittedName>
</protein>
<keyword evidence="2" id="KW-1185">Reference proteome</keyword>
<accession>A0A0D8BC19</accession>
<reference evidence="1 2" key="2">
    <citation type="journal article" date="2016" name="Genome Announc.">
        <title>Permanent Draft Genome Sequences for Two Variants of Frankia sp. Strain CpI1, the First Frankia Strain Isolated from Root Nodules of Comptonia peregrina.</title>
        <authorList>
            <person name="Oshone R."/>
            <person name="Hurst S.G.IV."/>
            <person name="Abebe-Akele F."/>
            <person name="Simpson S."/>
            <person name="Morris K."/>
            <person name="Thomas W.K."/>
            <person name="Tisa L.S."/>
        </authorList>
    </citation>
    <scope>NUCLEOTIDE SEQUENCE [LARGE SCALE GENOMIC DNA]</scope>
    <source>
        <strain evidence="2">CpI1-S</strain>
    </source>
</reference>